<evidence type="ECO:0000313" key="10">
    <source>
        <dbReference type="Proteomes" id="UP000070483"/>
    </source>
</evidence>
<feature type="transmembrane region" description="Helical" evidence="7">
    <location>
        <begin position="111"/>
        <end position="130"/>
    </location>
</feature>
<protein>
    <submittedName>
        <fullName evidence="9">Chromate transport protein</fullName>
    </submittedName>
    <submittedName>
        <fullName evidence="8">Chromate transporter</fullName>
    </submittedName>
</protein>
<reference evidence="9" key="1">
    <citation type="submission" date="2016-01" db="EMBL/GenBank/DDBJ databases">
        <authorList>
            <person name="Oliw E.H."/>
        </authorList>
    </citation>
    <scope>NUCLEOTIDE SEQUENCE [LARGE SCALE GENOMIC DNA]</scope>
    <source>
        <strain evidence="9">KA00185</strain>
    </source>
</reference>
<dbReference type="EMBL" id="LSDD01000134">
    <property type="protein sequence ID" value="KXB61372.1"/>
    <property type="molecule type" value="Genomic_DNA"/>
</dbReference>
<evidence type="ECO:0000313" key="11">
    <source>
        <dbReference type="Proteomes" id="UP000321397"/>
    </source>
</evidence>
<evidence type="ECO:0000256" key="5">
    <source>
        <dbReference type="ARBA" id="ARBA00022989"/>
    </source>
</evidence>
<dbReference type="STRING" id="157687.HMPREF3180_01819"/>
<organism evidence="9 10">
    <name type="scientific">Leptotrichia wadei</name>
    <dbReference type="NCBI Taxonomy" id="157687"/>
    <lineage>
        <taxon>Bacteria</taxon>
        <taxon>Fusobacteriati</taxon>
        <taxon>Fusobacteriota</taxon>
        <taxon>Fusobacteriia</taxon>
        <taxon>Fusobacteriales</taxon>
        <taxon>Leptotrichiaceae</taxon>
        <taxon>Leptotrichia</taxon>
    </lineage>
</organism>
<dbReference type="InterPro" id="IPR003370">
    <property type="entry name" value="Chromate_transpt"/>
</dbReference>
<dbReference type="PATRIC" id="fig|157687.3.peg.1813"/>
<dbReference type="OrthoDB" id="9027281at2"/>
<dbReference type="AlphaFoldDB" id="A0A134A117"/>
<accession>A0A134A117</accession>
<keyword evidence="10" id="KW-1185">Reference proteome</keyword>
<reference evidence="8 11" key="3">
    <citation type="submission" date="2019-07" db="EMBL/GenBank/DDBJ databases">
        <title>Complete Genome Sequence of Leptotrichia wadei Strain JMUB3933.</title>
        <authorList>
            <person name="Watanabe S."/>
            <person name="Cui L."/>
        </authorList>
    </citation>
    <scope>NUCLEOTIDE SEQUENCE [LARGE SCALE GENOMIC DNA]</scope>
    <source>
        <strain evidence="8 11">JMUB3933</strain>
    </source>
</reference>
<keyword evidence="5 7" id="KW-1133">Transmembrane helix</keyword>
<evidence type="ECO:0000313" key="9">
    <source>
        <dbReference type="EMBL" id="KXB61372.1"/>
    </source>
</evidence>
<sequence>MKVYLELFWIFFKIGAFTLGGGYAMVPLIQAEIVAKKNWIEEEEFIKLLALAQSSPGALAVNISVFVGYKIKKMLGVAVTVIASTLPSFIVILLIASLFSNIQDNIYVIKAFKAIRPMVVALIAASVYTIGKSAKINRKTLWIVLLVAAMVAFLKFPPIAIIILGAVLGNVWMIWRGNK</sequence>
<feature type="transmembrane region" description="Helical" evidence="7">
    <location>
        <begin position="142"/>
        <end position="175"/>
    </location>
</feature>
<keyword evidence="4 7" id="KW-0812">Transmembrane</keyword>
<evidence type="ECO:0000256" key="4">
    <source>
        <dbReference type="ARBA" id="ARBA00022692"/>
    </source>
</evidence>
<dbReference type="PANTHER" id="PTHR43663:SF2">
    <property type="entry name" value="CHROMATE TRANSPORT PROTEIN-RELATED"/>
    <property type="match status" value="1"/>
</dbReference>
<keyword evidence="3" id="KW-1003">Cell membrane</keyword>
<dbReference type="PANTHER" id="PTHR43663">
    <property type="entry name" value="CHROMATE TRANSPORT PROTEIN-RELATED"/>
    <property type="match status" value="1"/>
</dbReference>
<evidence type="ECO:0000256" key="2">
    <source>
        <dbReference type="ARBA" id="ARBA00005262"/>
    </source>
</evidence>
<feature type="transmembrane region" description="Helical" evidence="7">
    <location>
        <begin position="74"/>
        <end position="99"/>
    </location>
</feature>
<evidence type="ECO:0000313" key="8">
    <source>
        <dbReference type="EMBL" id="BBM47768.1"/>
    </source>
</evidence>
<keyword evidence="6 7" id="KW-0472">Membrane</keyword>
<dbReference type="Pfam" id="PF02417">
    <property type="entry name" value="Chromate_transp"/>
    <property type="match status" value="1"/>
</dbReference>
<gene>
    <name evidence="9" type="ORF">HMPREF3180_01819</name>
    <name evidence="8" type="ORF">JMUB3933_1269</name>
</gene>
<evidence type="ECO:0000256" key="1">
    <source>
        <dbReference type="ARBA" id="ARBA00004651"/>
    </source>
</evidence>
<comment type="subcellular location">
    <subcellularLocation>
        <location evidence="1">Cell membrane</location>
        <topology evidence="1">Multi-pass membrane protein</topology>
    </subcellularLocation>
</comment>
<dbReference type="RefSeq" id="WP_060918390.1">
    <property type="nucleotide sequence ID" value="NZ_AP019834.1"/>
</dbReference>
<feature type="transmembrane region" description="Helical" evidence="7">
    <location>
        <begin position="45"/>
        <end position="67"/>
    </location>
</feature>
<comment type="similarity">
    <text evidence="2">Belongs to the chromate ion transporter (CHR) (TC 2.A.51) family.</text>
</comment>
<reference evidence="10" key="2">
    <citation type="submission" date="2016-01" db="EMBL/GenBank/DDBJ databases">
        <authorList>
            <person name="Mitreva M."/>
            <person name="Pepin K.H."/>
            <person name="Mihindukulasuriya K.A."/>
            <person name="Fulton R."/>
            <person name="Fronick C."/>
            <person name="O'Laughlin M."/>
            <person name="Miner T."/>
            <person name="Herter B."/>
            <person name="Rosa B.A."/>
            <person name="Cordes M."/>
            <person name="Tomlinson C."/>
            <person name="Wollam A."/>
            <person name="Palsikar V.B."/>
            <person name="Mardis E.R."/>
            <person name="Wilson R.K."/>
        </authorList>
    </citation>
    <scope>NUCLEOTIDE SEQUENCE [LARGE SCALE GENOMIC DNA]</scope>
    <source>
        <strain evidence="10">KA00185</strain>
    </source>
</reference>
<dbReference type="GO" id="GO:0015109">
    <property type="term" value="F:chromate transmembrane transporter activity"/>
    <property type="evidence" value="ECO:0007669"/>
    <property type="project" value="InterPro"/>
</dbReference>
<name>A0A134A117_9FUSO</name>
<feature type="transmembrane region" description="Helical" evidence="7">
    <location>
        <begin position="7"/>
        <end position="25"/>
    </location>
</feature>
<evidence type="ECO:0000256" key="6">
    <source>
        <dbReference type="ARBA" id="ARBA00023136"/>
    </source>
</evidence>
<dbReference type="GO" id="GO:0005886">
    <property type="term" value="C:plasma membrane"/>
    <property type="evidence" value="ECO:0007669"/>
    <property type="project" value="UniProtKB-SubCell"/>
</dbReference>
<dbReference type="InterPro" id="IPR052518">
    <property type="entry name" value="CHR_Transporter"/>
</dbReference>
<evidence type="ECO:0000256" key="3">
    <source>
        <dbReference type="ARBA" id="ARBA00022475"/>
    </source>
</evidence>
<dbReference type="Proteomes" id="UP000321397">
    <property type="component" value="Chromosome"/>
</dbReference>
<evidence type="ECO:0000256" key="7">
    <source>
        <dbReference type="SAM" id="Phobius"/>
    </source>
</evidence>
<proteinExistence type="inferred from homology"/>
<dbReference type="EMBL" id="AP019834">
    <property type="protein sequence ID" value="BBM47768.1"/>
    <property type="molecule type" value="Genomic_DNA"/>
</dbReference>
<dbReference type="Proteomes" id="UP000070483">
    <property type="component" value="Unassembled WGS sequence"/>
</dbReference>